<proteinExistence type="predicted"/>
<comment type="caution">
    <text evidence="2">The sequence shown here is derived from an EMBL/GenBank/DDBJ whole genome shotgun (WGS) entry which is preliminary data.</text>
</comment>
<feature type="chain" id="PRO_5038854593" evidence="1">
    <location>
        <begin position="22"/>
        <end position="374"/>
    </location>
</feature>
<reference evidence="2" key="1">
    <citation type="journal article" date="2021" name="PeerJ">
        <title>Extensive microbial diversity within the chicken gut microbiome revealed by metagenomics and culture.</title>
        <authorList>
            <person name="Gilroy R."/>
            <person name="Ravi A."/>
            <person name="Getino M."/>
            <person name="Pursley I."/>
            <person name="Horton D.L."/>
            <person name="Alikhan N.F."/>
            <person name="Baker D."/>
            <person name="Gharbi K."/>
            <person name="Hall N."/>
            <person name="Watson M."/>
            <person name="Adriaenssens E.M."/>
            <person name="Foster-Nyarko E."/>
            <person name="Jarju S."/>
            <person name="Secka A."/>
            <person name="Antonio M."/>
            <person name="Oren A."/>
            <person name="Chaudhuri R.R."/>
            <person name="La Ragione R."/>
            <person name="Hildebrand F."/>
            <person name="Pallen M.J."/>
        </authorList>
    </citation>
    <scope>NUCLEOTIDE SEQUENCE</scope>
    <source>
        <strain evidence="2">ChiGjej6B6-14162</strain>
    </source>
</reference>
<reference evidence="2" key="2">
    <citation type="submission" date="2021-04" db="EMBL/GenBank/DDBJ databases">
        <authorList>
            <person name="Gilroy R."/>
        </authorList>
    </citation>
    <scope>NUCLEOTIDE SEQUENCE</scope>
    <source>
        <strain evidence="2">ChiGjej6B6-14162</strain>
    </source>
</reference>
<evidence type="ECO:0000313" key="3">
    <source>
        <dbReference type="Proteomes" id="UP000886740"/>
    </source>
</evidence>
<dbReference type="PROSITE" id="PS51257">
    <property type="entry name" value="PROKAR_LIPOPROTEIN"/>
    <property type="match status" value="1"/>
</dbReference>
<evidence type="ECO:0000256" key="1">
    <source>
        <dbReference type="SAM" id="SignalP"/>
    </source>
</evidence>
<sequence>MRKQLMIIVSLALLLAACVTDFTPEVKGVSGILVVDGTITDGESVFRLSRSVSITDDIRSADTITNAEVSVERSDGVFFKASQESKGAYRAINGALDPNLEYRLNISLDGKHYQSTFLKPLISAGIDSLSYQKKGREDPVTIHVSSHAGADDPPYYRWTYKEDWEVKSTLYANARQGANGQIIWHNPNTSENTYYCWVTDSSSVLLLGTADKLAENRLVAHKLFEIPSSDERLSVLYHVEVSQMQIRKEAYDYFKILQDEIERTGSIFSPIMSAGDNGNIFNVSEPDELVIGYVEVATVSHKGMFLSYDMNLYLPVVDEVAYCRIFKKGVGMGSDESMLWYRYPETVTFPSCVDCRTKPGATKNRPAWWPNDHY</sequence>
<accession>A0A9D1XAA4</accession>
<protein>
    <submittedName>
        <fullName evidence="2">DUF4249 domain-containing protein</fullName>
    </submittedName>
</protein>
<name>A0A9D1XAA4_9BACT</name>
<dbReference type="AlphaFoldDB" id="A0A9D1XAA4"/>
<keyword evidence="1" id="KW-0732">Signal</keyword>
<dbReference type="EMBL" id="DXEL01000067">
    <property type="protein sequence ID" value="HIX75337.1"/>
    <property type="molecule type" value="Genomic_DNA"/>
</dbReference>
<dbReference type="InterPro" id="IPR025345">
    <property type="entry name" value="DUF4249"/>
</dbReference>
<evidence type="ECO:0000313" key="2">
    <source>
        <dbReference type="EMBL" id="HIX75337.1"/>
    </source>
</evidence>
<organism evidence="2 3">
    <name type="scientific">Candidatus Parabacteroides intestinipullorum</name>
    <dbReference type="NCBI Taxonomy" id="2838723"/>
    <lineage>
        <taxon>Bacteria</taxon>
        <taxon>Pseudomonadati</taxon>
        <taxon>Bacteroidota</taxon>
        <taxon>Bacteroidia</taxon>
        <taxon>Bacteroidales</taxon>
        <taxon>Tannerellaceae</taxon>
        <taxon>Parabacteroides</taxon>
    </lineage>
</organism>
<dbReference type="Pfam" id="PF14054">
    <property type="entry name" value="DUF4249"/>
    <property type="match status" value="1"/>
</dbReference>
<gene>
    <name evidence="2" type="ORF">H9977_09940</name>
</gene>
<dbReference type="Proteomes" id="UP000886740">
    <property type="component" value="Unassembled WGS sequence"/>
</dbReference>
<feature type="signal peptide" evidence="1">
    <location>
        <begin position="1"/>
        <end position="21"/>
    </location>
</feature>